<dbReference type="EMBL" id="PQXM01001566">
    <property type="protein sequence ID" value="TGO53727.1"/>
    <property type="molecule type" value="Genomic_DNA"/>
</dbReference>
<gene>
    <name evidence="2" type="ORF">BELL_1568g00010</name>
</gene>
<evidence type="ECO:0000256" key="1">
    <source>
        <dbReference type="SAM" id="MobiDB-lite"/>
    </source>
</evidence>
<organism evidence="2 3">
    <name type="scientific">Botrytis elliptica</name>
    <dbReference type="NCBI Taxonomy" id="278938"/>
    <lineage>
        <taxon>Eukaryota</taxon>
        <taxon>Fungi</taxon>
        <taxon>Dikarya</taxon>
        <taxon>Ascomycota</taxon>
        <taxon>Pezizomycotina</taxon>
        <taxon>Leotiomycetes</taxon>
        <taxon>Helotiales</taxon>
        <taxon>Sclerotiniaceae</taxon>
        <taxon>Botrytis</taxon>
    </lineage>
</organism>
<comment type="caution">
    <text evidence="2">The sequence shown here is derived from an EMBL/GenBank/DDBJ whole genome shotgun (WGS) entry which is preliminary data.</text>
</comment>
<keyword evidence="3" id="KW-1185">Reference proteome</keyword>
<reference evidence="2 3" key="1">
    <citation type="submission" date="2017-12" db="EMBL/GenBank/DDBJ databases">
        <title>Comparative genomics of Botrytis spp.</title>
        <authorList>
            <person name="Valero-Jimenez C.A."/>
            <person name="Tapia P."/>
            <person name="Veloso J."/>
            <person name="Silva-Moreno E."/>
            <person name="Staats M."/>
            <person name="Valdes J.H."/>
            <person name="Van Kan J.A.L."/>
        </authorList>
    </citation>
    <scope>NUCLEOTIDE SEQUENCE [LARGE SCALE GENOMIC DNA]</scope>
    <source>
        <strain evidence="2 3">Be9601</strain>
    </source>
</reference>
<name>A0A4Z1IAN1_9HELO</name>
<dbReference type="Proteomes" id="UP000297229">
    <property type="component" value="Unassembled WGS sequence"/>
</dbReference>
<sequence length="234" mass="25681">MEIIESNNLTQVSLDQKQWRNLGFKNIKGKVIDRHGNLYETLKKKVESKLESMTPPTQGSRHSKRIAGEDLSPAPGPIATSQPSLSQPLVGSQLSPVVQSPTVSQSSQSSLTIQSPAVCPFKFLPPSSQSPTLRRQDYKLSFQTGEEIALRNSLTLFTQPSLPTSSGDIPRDFLINGSDQTSMAQSNLLEQAAVATYQQQATTNMTQPITFQQQAPIYMAQPATGGKYHIIDYM</sequence>
<proteinExistence type="predicted"/>
<evidence type="ECO:0000313" key="2">
    <source>
        <dbReference type="EMBL" id="TGO53727.1"/>
    </source>
</evidence>
<protein>
    <submittedName>
        <fullName evidence="2">Uncharacterized protein</fullName>
    </submittedName>
</protein>
<feature type="compositionally biased region" description="Polar residues" evidence="1">
    <location>
        <begin position="79"/>
        <end position="90"/>
    </location>
</feature>
<feature type="region of interest" description="Disordered" evidence="1">
    <location>
        <begin position="48"/>
        <end position="93"/>
    </location>
</feature>
<evidence type="ECO:0000313" key="3">
    <source>
        <dbReference type="Proteomes" id="UP000297229"/>
    </source>
</evidence>
<accession>A0A4Z1IAN1</accession>
<dbReference type="AlphaFoldDB" id="A0A4Z1IAN1"/>